<accession>D5UQQ2</accession>
<gene>
    <name evidence="4" type="ordered locus">Tpau_0235</name>
</gene>
<dbReference type="Pfam" id="PF15604">
    <property type="entry name" value="Ntox15"/>
    <property type="match status" value="1"/>
</dbReference>
<feature type="region of interest" description="Disordered" evidence="1">
    <location>
        <begin position="145"/>
        <end position="429"/>
    </location>
</feature>
<keyword evidence="2" id="KW-1133">Transmembrane helix</keyword>
<reference evidence="5" key="1">
    <citation type="submission" date="2010-03" db="EMBL/GenBank/DDBJ databases">
        <title>The complete chromosome of Tsukamurella paurometabola DSM 20162.</title>
        <authorList>
            <consortium name="US DOE Joint Genome Institute (JGI-PGF)"/>
            <person name="Lucas S."/>
            <person name="Copeland A."/>
            <person name="Lapidus A."/>
            <person name="Glavina del Rio T."/>
            <person name="Dalin E."/>
            <person name="Tice H."/>
            <person name="Bruce D."/>
            <person name="Goodwin L."/>
            <person name="Pitluck S."/>
            <person name="Kyrpides N."/>
            <person name="Mavromatis K."/>
            <person name="Ivanova N."/>
            <person name="Mikhailova N."/>
            <person name="Munk A.C."/>
            <person name="Brettin T."/>
            <person name="Detter J.C."/>
            <person name="Tapia R."/>
            <person name="Han C."/>
            <person name="Larimer F."/>
            <person name="Land M."/>
            <person name="Hauser L."/>
            <person name="Markowitz V."/>
            <person name="Cheng J.-F."/>
            <person name="Hugenholtz P."/>
            <person name="Woyke T."/>
            <person name="Wu D."/>
            <person name="Jando M."/>
            <person name="Brambilla E."/>
            <person name="Klenk H.-P."/>
            <person name="Eisen J.A."/>
        </authorList>
    </citation>
    <scope>NUCLEOTIDE SEQUENCE [LARGE SCALE GENOMIC DNA]</scope>
    <source>
        <strain evidence="5">ATCC 8368 / DSM 20162 / CCUG 35730 / CIP 100753 / JCM 10117 / KCTC 9821 / NBRC 16120 / NCIMB 702349 / NCTC 13040</strain>
    </source>
</reference>
<sequence length="704" mass="73139">MPKFDYSVPAPAKGEYAFSLFGLFSINPFSGNTSVLGIKFNLWDTVGNIAGGVGKAIDGVGKAIDGIVSPKPKDDGKPAIPGTTPQPFAQVVVGAAAFILLFGAIYFATLPPQQRQDLIRRGTEPLNQWWNNARDRIHDLLNPAEPEAKTPTIGGEVKPPAQGATEPPHTTPNPVPSNPVSPVTPDLPAAPFTTPGGNGTGAGTVGTPTRPGTQIPAVPAGNPGISTPAPGGGQDDPNNDDDDGPDKNPDKDTDHQSYPAGGIIGAGLGGASIETPGLPTTPGTNPPEPNNGTPGTTTPLDPDHHLDPNKPDKATPVEIKPEPTAPKNPILGLAENILGFFFPKPKPAIPEPSTPEHPGGTTTGTGTNNNSSKGDGGDSGDGGGDSAANSGNTGATTPSTPATSNGEGPGSNGSSSTHEPPASTPTAGYPVDTLAKLATSEVYGPELEAVVAALQKEATGPTVSDVQAAQKRLIEQGNQAPAVDAMVNIVASMLAARDKQELAAAQQHLEDIAAKLGVPVANLPKTDDMYLFPMSAAPTNPTHSPYERIRELLTQITWHNSQTVQEAYDQAKNRTYSSAEAEQARKDFRDQLRTSGYEALLEMGYRPDAADSLSKSIAEQLMKKLVVTHNPDRIVGGRSDKMVTFGDSRTNSSIGNANQRGAAAYLAWLEVQMKKNPDAIVRFDFVEPDDPETPSTTPPGGTDD</sequence>
<dbReference type="KEGG" id="tpr:Tpau_0235"/>
<evidence type="ECO:0000313" key="4">
    <source>
        <dbReference type="EMBL" id="ADG76885.1"/>
    </source>
</evidence>
<keyword evidence="2" id="KW-0812">Transmembrane</keyword>
<dbReference type="EMBL" id="CP001966">
    <property type="protein sequence ID" value="ADG76885.1"/>
    <property type="molecule type" value="Genomic_DNA"/>
</dbReference>
<feature type="compositionally biased region" description="Low complexity" evidence="1">
    <location>
        <begin position="290"/>
        <end position="300"/>
    </location>
</feature>
<feature type="compositionally biased region" description="Basic and acidic residues" evidence="1">
    <location>
        <begin position="245"/>
        <end position="255"/>
    </location>
</feature>
<keyword evidence="2" id="KW-0472">Membrane</keyword>
<dbReference type="AlphaFoldDB" id="D5UQQ2"/>
<evidence type="ECO:0000313" key="5">
    <source>
        <dbReference type="Proteomes" id="UP000001213"/>
    </source>
</evidence>
<feature type="domain" description="Novel toxin 15" evidence="3">
    <location>
        <begin position="559"/>
        <end position="657"/>
    </location>
</feature>
<evidence type="ECO:0000256" key="2">
    <source>
        <dbReference type="SAM" id="Phobius"/>
    </source>
</evidence>
<protein>
    <recommendedName>
        <fullName evidence="3">Novel toxin 15 domain-containing protein</fullName>
    </recommendedName>
</protein>
<proteinExistence type="predicted"/>
<feature type="compositionally biased region" description="Low complexity" evidence="1">
    <location>
        <begin position="693"/>
        <end position="704"/>
    </location>
</feature>
<feature type="region of interest" description="Disordered" evidence="1">
    <location>
        <begin position="685"/>
        <end position="704"/>
    </location>
</feature>
<reference evidence="4 5" key="2">
    <citation type="journal article" date="2011" name="Stand. Genomic Sci.">
        <title>Complete genome sequence of Tsukamurella paurometabola type strain (no. 33).</title>
        <authorList>
            <person name="Munk A.C."/>
            <person name="Lapidus A."/>
            <person name="Lucas S."/>
            <person name="Nolan M."/>
            <person name="Tice H."/>
            <person name="Cheng J.F."/>
            <person name="Del Rio T.G."/>
            <person name="Goodwin L."/>
            <person name="Pitluck S."/>
            <person name="Liolios K."/>
            <person name="Huntemann M."/>
            <person name="Ivanova N."/>
            <person name="Mavromatis K."/>
            <person name="Mikhailova N."/>
            <person name="Pati A."/>
            <person name="Chen A."/>
            <person name="Palaniappan K."/>
            <person name="Tapia R."/>
            <person name="Han C."/>
            <person name="Land M."/>
            <person name="Hauser L."/>
            <person name="Chang Y.J."/>
            <person name="Jeffries C.D."/>
            <person name="Brettin T."/>
            <person name="Yasawong M."/>
            <person name="Brambilla E.M."/>
            <person name="Rohde M."/>
            <person name="Sikorski J."/>
            <person name="Goker M."/>
            <person name="Detter J.C."/>
            <person name="Woyke T."/>
            <person name="Bristow J."/>
            <person name="Eisen J.A."/>
            <person name="Markowitz V."/>
            <person name="Hugenholtz P."/>
            <person name="Kyrpides N.C."/>
            <person name="Klenk H.P."/>
        </authorList>
    </citation>
    <scope>NUCLEOTIDE SEQUENCE [LARGE SCALE GENOMIC DNA]</scope>
    <source>
        <strain evidence="5">ATCC 8368 / DSM 20162 / CCUG 35730 / CIP 100753 / JCM 10117 / KCTC 9821 / NBRC 16120 / NCIMB 702349 / NCTC 13040</strain>
    </source>
</reference>
<evidence type="ECO:0000259" key="3">
    <source>
        <dbReference type="Pfam" id="PF15604"/>
    </source>
</evidence>
<feature type="compositionally biased region" description="Pro residues" evidence="1">
    <location>
        <begin position="344"/>
        <end position="355"/>
    </location>
</feature>
<keyword evidence="5" id="KW-1185">Reference proteome</keyword>
<feature type="compositionally biased region" description="Low complexity" evidence="1">
    <location>
        <begin position="271"/>
        <end position="283"/>
    </location>
</feature>
<dbReference type="HOGENOM" id="CLU_391773_0_0_11"/>
<organism evidence="4 5">
    <name type="scientific">Tsukamurella paurometabola (strain ATCC 8368 / DSM 20162 / CCUG 35730 / CIP 100753 / JCM 10117 / KCTC 9821 / NBRC 16120 / NCIMB 702349 / NCTC 13040)</name>
    <name type="common">Corynebacterium paurometabolum</name>
    <dbReference type="NCBI Taxonomy" id="521096"/>
    <lineage>
        <taxon>Bacteria</taxon>
        <taxon>Bacillati</taxon>
        <taxon>Actinomycetota</taxon>
        <taxon>Actinomycetes</taxon>
        <taxon>Mycobacteriales</taxon>
        <taxon>Tsukamurellaceae</taxon>
        <taxon>Tsukamurella</taxon>
    </lineage>
</organism>
<dbReference type="InterPro" id="IPR028949">
    <property type="entry name" value="Ntox15"/>
</dbReference>
<feature type="compositionally biased region" description="Low complexity" evidence="1">
    <location>
        <begin position="180"/>
        <end position="195"/>
    </location>
</feature>
<name>D5UQQ2_TSUPD</name>
<feature type="compositionally biased region" description="Pro residues" evidence="1">
    <location>
        <begin position="169"/>
        <end position="179"/>
    </location>
</feature>
<evidence type="ECO:0000256" key="1">
    <source>
        <dbReference type="SAM" id="MobiDB-lite"/>
    </source>
</evidence>
<feature type="compositionally biased region" description="Low complexity" evidence="1">
    <location>
        <begin position="386"/>
        <end position="416"/>
    </location>
</feature>
<feature type="compositionally biased region" description="Basic and acidic residues" evidence="1">
    <location>
        <begin position="301"/>
        <end position="321"/>
    </location>
</feature>
<feature type="compositionally biased region" description="Low complexity" evidence="1">
    <location>
        <begin position="364"/>
        <end position="373"/>
    </location>
</feature>
<dbReference type="STRING" id="521096.Tpau_0235"/>
<feature type="transmembrane region" description="Helical" evidence="2">
    <location>
        <begin position="88"/>
        <end position="110"/>
    </location>
</feature>
<dbReference type="Proteomes" id="UP000001213">
    <property type="component" value="Chromosome"/>
</dbReference>